<dbReference type="EMBL" id="JBHSQS010000003">
    <property type="protein sequence ID" value="MFC5922782.1"/>
    <property type="molecule type" value="Genomic_DNA"/>
</dbReference>
<gene>
    <name evidence="1" type="ORF">ACFQGL_05430</name>
</gene>
<dbReference type="Proteomes" id="UP001596226">
    <property type="component" value="Unassembled WGS sequence"/>
</dbReference>
<name>A0ABW1H2X3_9ACTN</name>
<dbReference type="SUPFAM" id="SSF69304">
    <property type="entry name" value="Tricorn protease N-terminal domain"/>
    <property type="match status" value="1"/>
</dbReference>
<sequence>MGTAVVVLVAAGVVAWRVTGAEREEPLRSVAAGVGAVFTDLPAELRPPAEVTDLPTDRAAGQGVLIYHRYIDVTSYDPDSRSFDQNDIYLVTRTGAQFRIGRTPKDPGPLNLSLSPDGRWLGARRDGRWRVRDLSGTAEYEVTVGYELSHWSTDARSVLLVGPSADGRAFATMALPGGDVRPLDLRLANLSTEVAFVVGRELAVFDGYPWADQSGTQELTVTLKDVHRSVNRRLTVIGPGQLRPGEALGPLIALWRAGGNPPSIWMEVGQTDLVPTDSPEGSLVLPSVALLGVDVTSGAPLGRIELTSTNVDGRQLCVGVVAEGVVLQRWTASATELIVVDPRRGTRRVVTRFPENVNVLVPGARL</sequence>
<evidence type="ECO:0000313" key="1">
    <source>
        <dbReference type="EMBL" id="MFC5922782.1"/>
    </source>
</evidence>
<keyword evidence="2" id="KW-1185">Reference proteome</keyword>
<organism evidence="1 2">
    <name type="scientific">Micromonospora vulcania</name>
    <dbReference type="NCBI Taxonomy" id="1441873"/>
    <lineage>
        <taxon>Bacteria</taxon>
        <taxon>Bacillati</taxon>
        <taxon>Actinomycetota</taxon>
        <taxon>Actinomycetes</taxon>
        <taxon>Micromonosporales</taxon>
        <taxon>Micromonosporaceae</taxon>
        <taxon>Micromonospora</taxon>
    </lineage>
</organism>
<comment type="caution">
    <text evidence="1">The sequence shown here is derived from an EMBL/GenBank/DDBJ whole genome shotgun (WGS) entry which is preliminary data.</text>
</comment>
<protein>
    <submittedName>
        <fullName evidence="1">Uncharacterized protein</fullName>
    </submittedName>
</protein>
<dbReference type="RefSeq" id="WP_377506284.1">
    <property type="nucleotide sequence ID" value="NZ_JBHSQS010000003.1"/>
</dbReference>
<accession>A0ABW1H2X3</accession>
<proteinExistence type="predicted"/>
<evidence type="ECO:0000313" key="2">
    <source>
        <dbReference type="Proteomes" id="UP001596226"/>
    </source>
</evidence>
<reference evidence="2" key="1">
    <citation type="journal article" date="2019" name="Int. J. Syst. Evol. Microbiol.">
        <title>The Global Catalogue of Microorganisms (GCM) 10K type strain sequencing project: providing services to taxonomists for standard genome sequencing and annotation.</title>
        <authorList>
            <consortium name="The Broad Institute Genomics Platform"/>
            <consortium name="The Broad Institute Genome Sequencing Center for Infectious Disease"/>
            <person name="Wu L."/>
            <person name="Ma J."/>
        </authorList>
    </citation>
    <scope>NUCLEOTIDE SEQUENCE [LARGE SCALE GENOMIC DNA]</scope>
    <source>
        <strain evidence="2">CGMCC 4.7144</strain>
    </source>
</reference>